<evidence type="ECO:0000313" key="2">
    <source>
        <dbReference type="Proteomes" id="UP001187192"/>
    </source>
</evidence>
<evidence type="ECO:0000313" key="1">
    <source>
        <dbReference type="EMBL" id="GMN26882.1"/>
    </source>
</evidence>
<comment type="caution">
    <text evidence="1">The sequence shown here is derived from an EMBL/GenBank/DDBJ whole genome shotgun (WGS) entry which is preliminary data.</text>
</comment>
<dbReference type="EMBL" id="BTGU01007024">
    <property type="protein sequence ID" value="GMN26882.1"/>
    <property type="molecule type" value="Genomic_DNA"/>
</dbReference>
<dbReference type="AlphaFoldDB" id="A0AA87Z1Q2"/>
<dbReference type="Proteomes" id="UP001187192">
    <property type="component" value="Unassembled WGS sequence"/>
</dbReference>
<accession>A0AA87Z1Q2</accession>
<organism evidence="1 2">
    <name type="scientific">Ficus carica</name>
    <name type="common">Common fig</name>
    <dbReference type="NCBI Taxonomy" id="3494"/>
    <lineage>
        <taxon>Eukaryota</taxon>
        <taxon>Viridiplantae</taxon>
        <taxon>Streptophyta</taxon>
        <taxon>Embryophyta</taxon>
        <taxon>Tracheophyta</taxon>
        <taxon>Spermatophyta</taxon>
        <taxon>Magnoliopsida</taxon>
        <taxon>eudicotyledons</taxon>
        <taxon>Gunneridae</taxon>
        <taxon>Pentapetalae</taxon>
        <taxon>rosids</taxon>
        <taxon>fabids</taxon>
        <taxon>Rosales</taxon>
        <taxon>Moraceae</taxon>
        <taxon>Ficeae</taxon>
        <taxon>Ficus</taxon>
    </lineage>
</organism>
<name>A0AA87Z1Q2_FICCA</name>
<reference evidence="1" key="1">
    <citation type="submission" date="2023-07" db="EMBL/GenBank/DDBJ databases">
        <title>draft genome sequence of fig (Ficus carica).</title>
        <authorList>
            <person name="Takahashi T."/>
            <person name="Nishimura K."/>
        </authorList>
    </citation>
    <scope>NUCLEOTIDE SEQUENCE</scope>
</reference>
<keyword evidence="2" id="KW-1185">Reference proteome</keyword>
<sequence>MLRKACGASQFLAPTHAKAGCLWLGKQGILLDDVIKMMQAR</sequence>
<proteinExistence type="predicted"/>
<gene>
    <name evidence="1" type="ORF">TIFTF001_049323</name>
</gene>
<protein>
    <submittedName>
        <fullName evidence="1">Uncharacterized protein</fullName>
    </submittedName>
</protein>